<geneLocation type="plasmid" evidence="1 2">
    <name>pPfer1</name>
</geneLocation>
<keyword evidence="1" id="KW-0614">Plasmid</keyword>
<protein>
    <submittedName>
        <fullName evidence="1">Uncharacterized protein</fullName>
    </submittedName>
</protein>
<gene>
    <name evidence="1" type="ORF">IRI77_37820</name>
</gene>
<organism evidence="1 2">
    <name type="scientific">Paludibaculum fermentans</name>
    <dbReference type="NCBI Taxonomy" id="1473598"/>
    <lineage>
        <taxon>Bacteria</taxon>
        <taxon>Pseudomonadati</taxon>
        <taxon>Acidobacteriota</taxon>
        <taxon>Terriglobia</taxon>
        <taxon>Bryobacterales</taxon>
        <taxon>Bryobacteraceae</taxon>
        <taxon>Paludibaculum</taxon>
    </lineage>
</organism>
<name>A0A7S7NYU8_PALFE</name>
<dbReference type="KEGG" id="pfer:IRI77_37820"/>
<evidence type="ECO:0000313" key="2">
    <source>
        <dbReference type="Proteomes" id="UP000593892"/>
    </source>
</evidence>
<sequence length="253" mass="27072">MALRLLWSRLGWTMFFNMLTVSLIFAAWIYQAGSLQANVIPQPLQAQDAKPRAAGRAKAAKLTLVAKSALTASSESTARLADPDTPEVMSREYLAAICQSSSASLGFSTASSSTPIPDCVIGTNELVYGVAKFSATAVNAVQGHFKLPAGFNTLSVEVETRTPADPGNVVWQLQNICVGQDEPTTLDWGAPDSVTMTSPGIPAQLATGRIEPVNTPGCAAGKRFFFRFFRDPSHPSDDFESAAELVSLRFVVR</sequence>
<proteinExistence type="predicted"/>
<dbReference type="EMBL" id="CP063850">
    <property type="protein sequence ID" value="QOY92308.1"/>
    <property type="molecule type" value="Genomic_DNA"/>
</dbReference>
<dbReference type="Proteomes" id="UP000593892">
    <property type="component" value="Plasmid pPfer1"/>
</dbReference>
<dbReference type="AlphaFoldDB" id="A0A7S7NYU8"/>
<accession>A0A7S7NYU8</accession>
<dbReference type="RefSeq" id="WP_194453962.1">
    <property type="nucleotide sequence ID" value="NZ_CP063850.1"/>
</dbReference>
<keyword evidence="2" id="KW-1185">Reference proteome</keyword>
<reference evidence="1 2" key="1">
    <citation type="submission" date="2020-10" db="EMBL/GenBank/DDBJ databases">
        <title>Complete genome sequence of Paludibaculum fermentans P105T, a facultatively anaerobic acidobacterium capable of dissimilatory Fe(III) reduction.</title>
        <authorList>
            <person name="Dedysh S.N."/>
            <person name="Beletsky A.V."/>
            <person name="Kulichevskaya I.S."/>
            <person name="Mardanov A.V."/>
            <person name="Ravin N.V."/>
        </authorList>
    </citation>
    <scope>NUCLEOTIDE SEQUENCE [LARGE SCALE GENOMIC DNA]</scope>
    <source>
        <strain evidence="1 2">P105</strain>
        <plasmid evidence="1 2">pPfer1</plasmid>
    </source>
</reference>
<evidence type="ECO:0000313" key="1">
    <source>
        <dbReference type="EMBL" id="QOY92308.1"/>
    </source>
</evidence>